<sequence length="355" mass="38935">MVEAVASCHAPMGHDLVIKPTIIRSSHHSPHLCRHLYNGPNRYYKLLHTPAFSTSRRIHYSSHAAAKLPDRTPLLTSSFLGGKRFIISNHRHFQRGGRFRMNAALDVGGAVEVINDLGLDTLTFLAVTVLVVPAFKFVKASPILGFFSAGVVLNQFGLIRNLTDVKVLSEWGILFLLFEMGLELSFARLKALAKFAFGMGLTQVVLSTLAFTAFELPPNGAIGTQILQFLFHSRSDLVRKYSVVNIRSIDEAIVIGAALSLSSSAFVLQLLAEKGELPTRFGSATLGILLLQDIAVVPLLVILPVLESQNLVEESILPMLVKESLKALLGLGLLSFGGKVFLRRIFEKQEARKLL</sequence>
<protein>
    <submittedName>
        <fullName evidence="6">Cation/H+ exchanger</fullName>
    </submittedName>
</protein>
<dbReference type="GO" id="GO:0009507">
    <property type="term" value="C:chloroplast"/>
    <property type="evidence" value="ECO:0007669"/>
    <property type="project" value="TreeGrafter"/>
</dbReference>
<evidence type="ECO:0000259" key="5">
    <source>
        <dbReference type="Pfam" id="PF00999"/>
    </source>
</evidence>
<comment type="subcellular location">
    <subcellularLocation>
        <location evidence="1">Membrane</location>
        <topology evidence="1">Multi-pass membrane protein</topology>
    </subcellularLocation>
</comment>
<evidence type="ECO:0000256" key="1">
    <source>
        <dbReference type="ARBA" id="ARBA00004141"/>
    </source>
</evidence>
<dbReference type="AlphaFoldDB" id="A0A2U1NYX0"/>
<dbReference type="EMBL" id="PKPP01001953">
    <property type="protein sequence ID" value="PWA78696.1"/>
    <property type="molecule type" value="Genomic_DNA"/>
</dbReference>
<evidence type="ECO:0000256" key="3">
    <source>
        <dbReference type="ARBA" id="ARBA00022989"/>
    </source>
</evidence>
<keyword evidence="3" id="KW-1133">Transmembrane helix</keyword>
<evidence type="ECO:0000256" key="4">
    <source>
        <dbReference type="ARBA" id="ARBA00023136"/>
    </source>
</evidence>
<gene>
    <name evidence="6" type="ORF">CTI12_AA213140</name>
</gene>
<proteinExistence type="predicted"/>
<dbReference type="STRING" id="35608.A0A2U1NYX0"/>
<dbReference type="PANTHER" id="PTHR46157">
    <property type="entry name" value="K(+) EFFLUX ANTIPORTER 3, CHLOROPLASTIC"/>
    <property type="match status" value="1"/>
</dbReference>
<dbReference type="GO" id="GO:0015297">
    <property type="term" value="F:antiporter activity"/>
    <property type="evidence" value="ECO:0007669"/>
    <property type="project" value="InterPro"/>
</dbReference>
<accession>A0A2U1NYX0</accession>
<organism evidence="6 7">
    <name type="scientific">Artemisia annua</name>
    <name type="common">Sweet wormwood</name>
    <dbReference type="NCBI Taxonomy" id="35608"/>
    <lineage>
        <taxon>Eukaryota</taxon>
        <taxon>Viridiplantae</taxon>
        <taxon>Streptophyta</taxon>
        <taxon>Embryophyta</taxon>
        <taxon>Tracheophyta</taxon>
        <taxon>Spermatophyta</taxon>
        <taxon>Magnoliopsida</taxon>
        <taxon>eudicotyledons</taxon>
        <taxon>Gunneridae</taxon>
        <taxon>Pentapetalae</taxon>
        <taxon>asterids</taxon>
        <taxon>campanulids</taxon>
        <taxon>Asterales</taxon>
        <taxon>Asteraceae</taxon>
        <taxon>Asteroideae</taxon>
        <taxon>Anthemideae</taxon>
        <taxon>Artemisiinae</taxon>
        <taxon>Artemisia</taxon>
    </lineage>
</organism>
<evidence type="ECO:0000313" key="7">
    <source>
        <dbReference type="Proteomes" id="UP000245207"/>
    </source>
</evidence>
<feature type="domain" description="Cation/H+ exchanger transmembrane" evidence="5">
    <location>
        <begin position="127"/>
        <end position="348"/>
    </location>
</feature>
<evidence type="ECO:0000256" key="2">
    <source>
        <dbReference type="ARBA" id="ARBA00022692"/>
    </source>
</evidence>
<dbReference type="Pfam" id="PF00999">
    <property type="entry name" value="Na_H_Exchanger"/>
    <property type="match status" value="1"/>
</dbReference>
<comment type="caution">
    <text evidence="6">The sequence shown here is derived from an EMBL/GenBank/DDBJ whole genome shotgun (WGS) entry which is preliminary data.</text>
</comment>
<dbReference type="Gene3D" id="1.20.1530.20">
    <property type="match status" value="1"/>
</dbReference>
<keyword evidence="4" id="KW-0472">Membrane</keyword>
<dbReference type="GO" id="GO:0016020">
    <property type="term" value="C:membrane"/>
    <property type="evidence" value="ECO:0007669"/>
    <property type="project" value="UniProtKB-SubCell"/>
</dbReference>
<dbReference type="Proteomes" id="UP000245207">
    <property type="component" value="Unassembled WGS sequence"/>
</dbReference>
<evidence type="ECO:0000313" key="6">
    <source>
        <dbReference type="EMBL" id="PWA78696.1"/>
    </source>
</evidence>
<dbReference type="InterPro" id="IPR006153">
    <property type="entry name" value="Cation/H_exchanger_TM"/>
</dbReference>
<keyword evidence="2" id="KW-0812">Transmembrane</keyword>
<keyword evidence="7" id="KW-1185">Reference proteome</keyword>
<dbReference type="PANTHER" id="PTHR46157:SF4">
    <property type="entry name" value="K(+) EFFLUX ANTIPORTER 3, CHLOROPLASTIC"/>
    <property type="match status" value="1"/>
</dbReference>
<dbReference type="OrthoDB" id="1933867at2759"/>
<dbReference type="InterPro" id="IPR038770">
    <property type="entry name" value="Na+/solute_symporter_sf"/>
</dbReference>
<name>A0A2U1NYX0_ARTAN</name>
<reference evidence="6 7" key="1">
    <citation type="journal article" date="2018" name="Mol. Plant">
        <title>The genome of Artemisia annua provides insight into the evolution of Asteraceae family and artemisinin biosynthesis.</title>
        <authorList>
            <person name="Shen Q."/>
            <person name="Zhang L."/>
            <person name="Liao Z."/>
            <person name="Wang S."/>
            <person name="Yan T."/>
            <person name="Shi P."/>
            <person name="Liu M."/>
            <person name="Fu X."/>
            <person name="Pan Q."/>
            <person name="Wang Y."/>
            <person name="Lv Z."/>
            <person name="Lu X."/>
            <person name="Zhang F."/>
            <person name="Jiang W."/>
            <person name="Ma Y."/>
            <person name="Chen M."/>
            <person name="Hao X."/>
            <person name="Li L."/>
            <person name="Tang Y."/>
            <person name="Lv G."/>
            <person name="Zhou Y."/>
            <person name="Sun X."/>
            <person name="Brodelius P.E."/>
            <person name="Rose J.K.C."/>
            <person name="Tang K."/>
        </authorList>
    </citation>
    <scope>NUCLEOTIDE SEQUENCE [LARGE SCALE GENOMIC DNA]</scope>
    <source>
        <strain evidence="7">cv. Huhao1</strain>
        <tissue evidence="6">Leaf</tissue>
    </source>
</reference>
<dbReference type="GO" id="GO:1902600">
    <property type="term" value="P:proton transmembrane transport"/>
    <property type="evidence" value="ECO:0007669"/>
    <property type="project" value="InterPro"/>
</dbReference>